<dbReference type="SUPFAM" id="SSF51679">
    <property type="entry name" value="Bacterial luciferase-like"/>
    <property type="match status" value="1"/>
</dbReference>
<evidence type="ECO:0000256" key="5">
    <source>
        <dbReference type="ARBA" id="ARBA00033748"/>
    </source>
</evidence>
<protein>
    <submittedName>
        <fullName evidence="8">Alkanesulfonate monooxygenase</fullName>
        <ecNumber evidence="8">1.14.14.5</ecNumber>
    </submittedName>
</protein>
<keyword evidence="1" id="KW-0285">Flavoprotein</keyword>
<accession>A0ABU0JE73</accession>
<dbReference type="InterPro" id="IPR051260">
    <property type="entry name" value="Diverse_substr_monoxygenases"/>
</dbReference>
<feature type="domain" description="Luciferase-like" evidence="7">
    <location>
        <begin position="29"/>
        <end position="384"/>
    </location>
</feature>
<dbReference type="NCBIfam" id="TIGR03860">
    <property type="entry name" value="FMN_nitrolo"/>
    <property type="match status" value="1"/>
</dbReference>
<dbReference type="Pfam" id="PF00296">
    <property type="entry name" value="Bac_luciferase"/>
    <property type="match status" value="1"/>
</dbReference>
<dbReference type="PANTHER" id="PTHR30011">
    <property type="entry name" value="ALKANESULFONATE MONOOXYGENASE-RELATED"/>
    <property type="match status" value="1"/>
</dbReference>
<evidence type="ECO:0000256" key="3">
    <source>
        <dbReference type="ARBA" id="ARBA00023002"/>
    </source>
</evidence>
<evidence type="ECO:0000256" key="6">
    <source>
        <dbReference type="SAM" id="MobiDB-lite"/>
    </source>
</evidence>
<dbReference type="InterPro" id="IPR036661">
    <property type="entry name" value="Luciferase-like_sf"/>
</dbReference>
<keyword evidence="2" id="KW-0288">FMN</keyword>
<evidence type="ECO:0000313" key="9">
    <source>
        <dbReference type="Proteomes" id="UP001242480"/>
    </source>
</evidence>
<feature type="compositionally biased region" description="Basic and acidic residues" evidence="6">
    <location>
        <begin position="424"/>
        <end position="434"/>
    </location>
</feature>
<dbReference type="GO" id="GO:0008726">
    <property type="term" value="F:alkanesulfonate monooxygenase activity"/>
    <property type="evidence" value="ECO:0007669"/>
    <property type="project" value="UniProtKB-EC"/>
</dbReference>
<dbReference type="EMBL" id="JAUSVX010000010">
    <property type="protein sequence ID" value="MDQ0471826.1"/>
    <property type="molecule type" value="Genomic_DNA"/>
</dbReference>
<comment type="caution">
    <text evidence="8">The sequence shown here is derived from an EMBL/GenBank/DDBJ whole genome shotgun (WGS) entry which is preliminary data.</text>
</comment>
<dbReference type="RefSeq" id="WP_307277625.1">
    <property type="nucleotide sequence ID" value="NZ_JAUSVX010000010.1"/>
</dbReference>
<evidence type="ECO:0000256" key="2">
    <source>
        <dbReference type="ARBA" id="ARBA00022643"/>
    </source>
</evidence>
<proteinExistence type="inferred from homology"/>
<keyword evidence="4 8" id="KW-0503">Monooxygenase</keyword>
<dbReference type="PIRSF" id="PIRSF000337">
    <property type="entry name" value="NTA_MOA"/>
    <property type="match status" value="1"/>
</dbReference>
<dbReference type="Gene3D" id="3.20.20.30">
    <property type="entry name" value="Luciferase-like domain"/>
    <property type="match status" value="1"/>
</dbReference>
<dbReference type="PANTHER" id="PTHR30011:SF16">
    <property type="entry name" value="C2H2 FINGER DOMAIN TRANSCRIPTION FACTOR (EUROFUNG)-RELATED"/>
    <property type="match status" value="1"/>
</dbReference>
<dbReference type="InterPro" id="IPR016215">
    <property type="entry name" value="NTA_MOA"/>
</dbReference>
<dbReference type="EC" id="1.14.14.5" evidence="8"/>
<gene>
    <name evidence="8" type="ORF">QO011_004853</name>
</gene>
<keyword evidence="9" id="KW-1185">Reference proteome</keyword>
<evidence type="ECO:0000256" key="4">
    <source>
        <dbReference type="ARBA" id="ARBA00023033"/>
    </source>
</evidence>
<keyword evidence="3 8" id="KW-0560">Oxidoreductase</keyword>
<organism evidence="8 9">
    <name type="scientific">Labrys wisconsinensis</name>
    <dbReference type="NCBI Taxonomy" id="425677"/>
    <lineage>
        <taxon>Bacteria</taxon>
        <taxon>Pseudomonadati</taxon>
        <taxon>Pseudomonadota</taxon>
        <taxon>Alphaproteobacteria</taxon>
        <taxon>Hyphomicrobiales</taxon>
        <taxon>Xanthobacteraceae</taxon>
        <taxon>Labrys</taxon>
    </lineage>
</organism>
<sequence length="450" mass="49610">MVRQIRLNAFFMNCVVHQSPGLWRHPRDRTQDYTDISYWVDLARTLERGRFDALFLADVLGVYDVYCGGAEAALRGAVQVPVNDPVLLVPVLAYATRHLGFGVTSILSYDQPYAFARRMSTLDHLTKGRVGWNVVTGYLDSAARAAGRSRQDGHDLRYEIADDYMEAVYKLWEGSWEDGAVIRDREAGVFADPARVHRIRHEGRHFQLDGYHLSEPSPQRTPVLFQAGSSPRGRAFAARHAECVFIAGNSTAEIRRLVGEIRERAAAAGRDPQAITVFLSAVCVPGRTRGEAQDKLADYRRYGSVEGSLVLQSGWQGVDFAAAPLDTPIAALGRGSVEAHDRSDRPPDRRTIRELGEAATLGGGAPLLTGSAADVADEMQRWVEEADIDGFNLTSVVAPESYVDFVDIVVPELQRRGVHKQDYRAGTLREKLGGEARLPPSHPGARHRAG</sequence>
<evidence type="ECO:0000259" key="7">
    <source>
        <dbReference type="Pfam" id="PF00296"/>
    </source>
</evidence>
<evidence type="ECO:0000256" key="1">
    <source>
        <dbReference type="ARBA" id="ARBA00022630"/>
    </source>
</evidence>
<dbReference type="InterPro" id="IPR011251">
    <property type="entry name" value="Luciferase-like_dom"/>
</dbReference>
<comment type="similarity">
    <text evidence="5">Belongs to the NtaA/SnaA/DszA monooxygenase family.</text>
</comment>
<evidence type="ECO:0000313" key="8">
    <source>
        <dbReference type="EMBL" id="MDQ0471826.1"/>
    </source>
</evidence>
<dbReference type="Proteomes" id="UP001242480">
    <property type="component" value="Unassembled WGS sequence"/>
</dbReference>
<feature type="region of interest" description="Disordered" evidence="6">
    <location>
        <begin position="424"/>
        <end position="450"/>
    </location>
</feature>
<name>A0ABU0JE73_9HYPH</name>
<reference evidence="8 9" key="1">
    <citation type="submission" date="2023-07" db="EMBL/GenBank/DDBJ databases">
        <title>Genomic Encyclopedia of Type Strains, Phase IV (KMG-IV): sequencing the most valuable type-strain genomes for metagenomic binning, comparative biology and taxonomic classification.</title>
        <authorList>
            <person name="Goeker M."/>
        </authorList>
    </citation>
    <scope>NUCLEOTIDE SEQUENCE [LARGE SCALE GENOMIC DNA]</scope>
    <source>
        <strain evidence="8 9">DSM 19619</strain>
    </source>
</reference>